<evidence type="ECO:0000256" key="2">
    <source>
        <dbReference type="SAM" id="SignalP"/>
    </source>
</evidence>
<dbReference type="AlphaFoldDB" id="A0A8J8W4Z2"/>
<accession>A0A8J8W4Z2</accession>
<evidence type="ECO:0000259" key="3">
    <source>
        <dbReference type="Pfam" id="PF13449"/>
    </source>
</evidence>
<dbReference type="Proteomes" id="UP000631181">
    <property type="component" value="Unassembled WGS sequence"/>
</dbReference>
<evidence type="ECO:0000313" key="4">
    <source>
        <dbReference type="EMBL" id="KAF7717010.1"/>
    </source>
</evidence>
<dbReference type="Pfam" id="PF13449">
    <property type="entry name" value="Phytase-like"/>
    <property type="match status" value="1"/>
</dbReference>
<dbReference type="PANTHER" id="PTHR37957:SF1">
    <property type="entry name" value="PHYTASE-LIKE DOMAIN-CONTAINING PROTEIN"/>
    <property type="match status" value="1"/>
</dbReference>
<feature type="domain" description="Phytase-like" evidence="3">
    <location>
        <begin position="107"/>
        <end position="351"/>
    </location>
</feature>
<organism evidence="4 5">
    <name type="scientific">Penicillium ucsense</name>
    <dbReference type="NCBI Taxonomy" id="2839758"/>
    <lineage>
        <taxon>Eukaryota</taxon>
        <taxon>Fungi</taxon>
        <taxon>Dikarya</taxon>
        <taxon>Ascomycota</taxon>
        <taxon>Pezizomycotina</taxon>
        <taxon>Eurotiomycetes</taxon>
        <taxon>Eurotiomycetidae</taxon>
        <taxon>Eurotiales</taxon>
        <taxon>Aspergillaceae</taxon>
        <taxon>Penicillium</taxon>
    </lineage>
</organism>
<sequence>MKPTLAIALLASVADAASHVVNETTCGGHTYKYTGLAGYGFIPSDATDKFGDTIGGIGSSAAIDQWSWRKNTNGTLNYQARIHKFGLTLEINHKASAKYPSQPNLRLKYLDTILLTGPDGQPTTGLDADAIGAASYPGFPPLPVATYTGDGFGDPGRGGKRISIDAEGLALARDGGFWVSDEYGPYTYKFSASGRMELAIQPPQAYLPRRNGTVSFSADSPPLYDPFKMPNPEDTGSGRNNNQGFEGLTMSPDGKTLYTLIQSSLDQEGGPDKQNRQPARMLAYDISSKTPRYLHEWVVMLPRYIDYTSKHANKANKVASQSEIHQLPTGDFLILSRDSGFGHGQDESRSVYRQADIFSVLNNASVTDFKGQSDYDSATGAIASTKGILKAGINPAEYCSFLDFNVTSELAKFGLHNGGPQDQYLLNEKWESLAVVPVHPSKNGRRKQGEQEYFLFSLSDNDFITQNGRLNSGKLSYKDASGYNVDTQALVFKIQF</sequence>
<keyword evidence="5" id="KW-1185">Reference proteome</keyword>
<feature type="region of interest" description="Disordered" evidence="1">
    <location>
        <begin position="230"/>
        <end position="249"/>
    </location>
</feature>
<keyword evidence="2" id="KW-0732">Signal</keyword>
<protein>
    <recommendedName>
        <fullName evidence="3">Phytase-like domain-containing protein</fullName>
    </recommendedName>
</protein>
<name>A0A8J8W4Z2_9EURO</name>
<dbReference type="PANTHER" id="PTHR37957">
    <property type="entry name" value="BLR7070 PROTEIN"/>
    <property type="match status" value="1"/>
</dbReference>
<reference evidence="4" key="1">
    <citation type="journal article" date="2020" name="Front. Microbiol.">
        <title>Gene regulatory networks of Penicillium echinulatum 2HH and Penicillium oxalicum 114-2 inferred by a computational biology approach.</title>
        <authorList>
            <person name="Lenz A.R."/>
            <person name="Galan-Vasquez E."/>
            <person name="Balbinot E."/>
            <person name="De Abreu F.P."/>
            <person name="De Oliveira N.S."/>
            <person name="Da Rosa L.O."/>
            <person name="De Avila E Silva S."/>
            <person name="Camassola M."/>
            <person name="Dillon A.J.P."/>
            <person name="Perez-Rueda E."/>
        </authorList>
    </citation>
    <scope>NUCLEOTIDE SEQUENCE</scope>
    <source>
        <strain evidence="4">S1M29</strain>
    </source>
</reference>
<dbReference type="EMBL" id="WIWV01000032">
    <property type="protein sequence ID" value="KAF7717010.1"/>
    <property type="molecule type" value="Genomic_DNA"/>
</dbReference>
<proteinExistence type="predicted"/>
<dbReference type="InterPro" id="IPR027372">
    <property type="entry name" value="Phytase-like_dom"/>
</dbReference>
<feature type="signal peptide" evidence="2">
    <location>
        <begin position="1"/>
        <end position="16"/>
    </location>
</feature>
<evidence type="ECO:0000256" key="1">
    <source>
        <dbReference type="SAM" id="MobiDB-lite"/>
    </source>
</evidence>
<feature type="chain" id="PRO_5035187690" description="Phytase-like domain-containing protein" evidence="2">
    <location>
        <begin position="17"/>
        <end position="496"/>
    </location>
</feature>
<evidence type="ECO:0000313" key="5">
    <source>
        <dbReference type="Proteomes" id="UP000631181"/>
    </source>
</evidence>
<dbReference type="OrthoDB" id="425936at2759"/>
<comment type="caution">
    <text evidence="4">The sequence shown here is derived from an EMBL/GenBank/DDBJ whole genome shotgun (WGS) entry which is preliminary data.</text>
</comment>
<gene>
    <name evidence="4" type="ORF">PECM_004884</name>
</gene>